<organism evidence="2 3">
    <name type="scientific">Aspergillus cristatus</name>
    <name type="common">Chinese Fuzhuan brick tea-fermentation fungus</name>
    <name type="synonym">Eurotium cristatum</name>
    <dbReference type="NCBI Taxonomy" id="573508"/>
    <lineage>
        <taxon>Eukaryota</taxon>
        <taxon>Fungi</taxon>
        <taxon>Dikarya</taxon>
        <taxon>Ascomycota</taxon>
        <taxon>Pezizomycotina</taxon>
        <taxon>Eurotiomycetes</taxon>
        <taxon>Eurotiomycetidae</taxon>
        <taxon>Eurotiales</taxon>
        <taxon>Aspergillaceae</taxon>
        <taxon>Aspergillus</taxon>
        <taxon>Aspergillus subgen. Aspergillus</taxon>
    </lineage>
</organism>
<evidence type="ECO:0000313" key="2">
    <source>
        <dbReference type="EMBL" id="ODM22631.1"/>
    </source>
</evidence>
<dbReference type="OrthoDB" id="427518at2759"/>
<comment type="caution">
    <text evidence="2">The sequence shown here is derived from an EMBL/GenBank/DDBJ whole genome shotgun (WGS) entry which is preliminary data.</text>
</comment>
<keyword evidence="3" id="KW-1185">Reference proteome</keyword>
<reference evidence="2 3" key="1">
    <citation type="journal article" date="2016" name="BMC Genomics">
        <title>Comparative genomic and transcriptomic analyses of the Fuzhuan brick tea-fermentation fungus Aspergillus cristatus.</title>
        <authorList>
            <person name="Ge Y."/>
            <person name="Wang Y."/>
            <person name="Liu Y."/>
            <person name="Tan Y."/>
            <person name="Ren X."/>
            <person name="Zhang X."/>
            <person name="Hyde K.D."/>
            <person name="Liu Y."/>
            <person name="Liu Z."/>
        </authorList>
    </citation>
    <scope>NUCLEOTIDE SEQUENCE [LARGE SCALE GENOMIC DNA]</scope>
    <source>
        <strain evidence="2 3">GZAAS20.1005</strain>
    </source>
</reference>
<dbReference type="VEuPathDB" id="FungiDB:SI65_00220"/>
<dbReference type="EMBL" id="JXNT01000001">
    <property type="protein sequence ID" value="ODM22631.1"/>
    <property type="molecule type" value="Genomic_DNA"/>
</dbReference>
<proteinExistence type="predicted"/>
<feature type="domain" description="Arm-like repeat" evidence="1">
    <location>
        <begin position="4"/>
        <end position="54"/>
    </location>
</feature>
<accession>A0A1E3BPB4</accession>
<evidence type="ECO:0000313" key="3">
    <source>
        <dbReference type="Proteomes" id="UP000094569"/>
    </source>
</evidence>
<dbReference type="InterPro" id="IPR056251">
    <property type="entry name" value="Arm_rpt_dom"/>
</dbReference>
<sequence length="54" mass="6332">MAIKPATVLDLRQRLAKPETTDEETQALQLLMARMVEVFENDTRLDYLQEVRQL</sequence>
<dbReference type="Pfam" id="PF23948">
    <property type="entry name" value="ARM_5"/>
    <property type="match status" value="1"/>
</dbReference>
<dbReference type="AlphaFoldDB" id="A0A1E3BPB4"/>
<protein>
    <recommendedName>
        <fullName evidence="1">Arm-like repeat domain-containing protein</fullName>
    </recommendedName>
</protein>
<gene>
    <name evidence="2" type="ORF">SI65_00220</name>
</gene>
<dbReference type="Proteomes" id="UP000094569">
    <property type="component" value="Unassembled WGS sequence"/>
</dbReference>
<evidence type="ECO:0000259" key="1">
    <source>
        <dbReference type="Pfam" id="PF23948"/>
    </source>
</evidence>
<name>A0A1E3BPB4_ASPCR</name>